<evidence type="ECO:0000256" key="1">
    <source>
        <dbReference type="ARBA" id="ARBA00004141"/>
    </source>
</evidence>
<comment type="subcellular location">
    <subcellularLocation>
        <location evidence="1">Membrane</location>
        <topology evidence="1">Multi-pass membrane protein</topology>
    </subcellularLocation>
</comment>
<protein>
    <submittedName>
        <fullName evidence="13">Putative sodium-solute symporter</fullName>
    </submittedName>
</protein>
<evidence type="ECO:0000256" key="3">
    <source>
        <dbReference type="ARBA" id="ARBA00022448"/>
    </source>
</evidence>
<dbReference type="AlphaFoldDB" id="A0A085GG01"/>
<reference evidence="13 14" key="1">
    <citation type="submission" date="2014-05" db="EMBL/GenBank/DDBJ databases">
        <title>ATOL: Assembling a taxonomically balanced genome-scale reconstruction of the evolutionary history of the Enterobacteriaceae.</title>
        <authorList>
            <person name="Plunkett G.III."/>
            <person name="Neeno-Eckwall E.C."/>
            <person name="Glasner J.D."/>
            <person name="Perna N.T."/>
        </authorList>
    </citation>
    <scope>NUCLEOTIDE SEQUENCE [LARGE SCALE GENOMIC DNA]</scope>
    <source>
        <strain evidence="13 14">ATCC 33320</strain>
    </source>
</reference>
<feature type="transmembrane region" description="Helical" evidence="12">
    <location>
        <begin position="263"/>
        <end position="284"/>
    </location>
</feature>
<dbReference type="RefSeq" id="WP_034493916.1">
    <property type="nucleotide sequence ID" value="NZ_JMPI01000022.1"/>
</dbReference>
<evidence type="ECO:0000256" key="10">
    <source>
        <dbReference type="RuleBase" id="RU362091"/>
    </source>
</evidence>
<dbReference type="STRING" id="1006004.GBAG_1008"/>
<feature type="transmembrane region" description="Helical" evidence="12">
    <location>
        <begin position="74"/>
        <end position="95"/>
    </location>
</feature>
<evidence type="ECO:0000256" key="4">
    <source>
        <dbReference type="ARBA" id="ARBA00022692"/>
    </source>
</evidence>
<comment type="caution">
    <text evidence="13">The sequence shown here is derived from an EMBL/GenBank/DDBJ whole genome shotgun (WGS) entry which is preliminary data.</text>
</comment>
<keyword evidence="6 12" id="KW-1133">Transmembrane helix</keyword>
<feature type="transmembrane region" description="Helical" evidence="12">
    <location>
        <begin position="411"/>
        <end position="429"/>
    </location>
</feature>
<feature type="transmembrane region" description="Helical" evidence="12">
    <location>
        <begin position="44"/>
        <end position="68"/>
    </location>
</feature>
<feature type="transmembrane region" description="Helical" evidence="12">
    <location>
        <begin position="6"/>
        <end position="24"/>
    </location>
</feature>
<dbReference type="PANTHER" id="PTHR48086:SF7">
    <property type="entry name" value="SODIUM-SOLUTE SYMPORTER-RELATED"/>
    <property type="match status" value="1"/>
</dbReference>
<dbReference type="PANTHER" id="PTHR48086">
    <property type="entry name" value="SODIUM/PROLINE SYMPORTER-RELATED"/>
    <property type="match status" value="1"/>
</dbReference>
<keyword evidence="9" id="KW-0739">Sodium transport</keyword>
<feature type="transmembrane region" description="Helical" evidence="12">
    <location>
        <begin position="386"/>
        <end position="404"/>
    </location>
</feature>
<dbReference type="Proteomes" id="UP000028653">
    <property type="component" value="Unassembled WGS sequence"/>
</dbReference>
<evidence type="ECO:0000313" key="13">
    <source>
        <dbReference type="EMBL" id="KFC82646.1"/>
    </source>
</evidence>
<keyword evidence="4 12" id="KW-0812">Transmembrane</keyword>
<proteinExistence type="inferred from homology"/>
<evidence type="ECO:0000256" key="9">
    <source>
        <dbReference type="ARBA" id="ARBA00023201"/>
    </source>
</evidence>
<dbReference type="PROSITE" id="PS50283">
    <property type="entry name" value="NA_SOLUT_SYMP_3"/>
    <property type="match status" value="1"/>
</dbReference>
<gene>
    <name evidence="13" type="ORF">GBAG_1008</name>
</gene>
<name>A0A085GG01_9ENTR</name>
<evidence type="ECO:0000256" key="2">
    <source>
        <dbReference type="ARBA" id="ARBA00006434"/>
    </source>
</evidence>
<keyword evidence="3" id="KW-0813">Transport</keyword>
<dbReference type="GO" id="GO:0006814">
    <property type="term" value="P:sodium ion transport"/>
    <property type="evidence" value="ECO:0007669"/>
    <property type="project" value="UniProtKB-KW"/>
</dbReference>
<keyword evidence="5" id="KW-0769">Symport</keyword>
<evidence type="ECO:0000313" key="14">
    <source>
        <dbReference type="Proteomes" id="UP000028653"/>
    </source>
</evidence>
<organism evidence="13 14">
    <name type="scientific">Buttiauxella agrestis ATCC 33320</name>
    <dbReference type="NCBI Taxonomy" id="1006004"/>
    <lineage>
        <taxon>Bacteria</taxon>
        <taxon>Pseudomonadati</taxon>
        <taxon>Pseudomonadota</taxon>
        <taxon>Gammaproteobacteria</taxon>
        <taxon>Enterobacterales</taxon>
        <taxon>Enterobacteriaceae</taxon>
        <taxon>Buttiauxella</taxon>
    </lineage>
</organism>
<dbReference type="Gene3D" id="1.20.1730.10">
    <property type="entry name" value="Sodium/glucose cotransporter"/>
    <property type="match status" value="1"/>
</dbReference>
<accession>A0A085GG01</accession>
<dbReference type="InterPro" id="IPR038377">
    <property type="entry name" value="Na/Glc_symporter_sf"/>
</dbReference>
<dbReference type="EMBL" id="JMPI01000022">
    <property type="protein sequence ID" value="KFC82646.1"/>
    <property type="molecule type" value="Genomic_DNA"/>
</dbReference>
<dbReference type="InterPro" id="IPR050277">
    <property type="entry name" value="Sodium:Solute_Symporter"/>
</dbReference>
<feature type="transmembrane region" description="Helical" evidence="12">
    <location>
        <begin position="224"/>
        <end position="242"/>
    </location>
</feature>
<evidence type="ECO:0000256" key="7">
    <source>
        <dbReference type="ARBA" id="ARBA00023053"/>
    </source>
</evidence>
<keyword evidence="14" id="KW-1185">Reference proteome</keyword>
<feature type="transmembrane region" description="Helical" evidence="12">
    <location>
        <begin position="296"/>
        <end position="317"/>
    </location>
</feature>
<feature type="transmembrane region" description="Helical" evidence="12">
    <location>
        <begin position="184"/>
        <end position="204"/>
    </location>
</feature>
<feature type="transmembrane region" description="Helical" evidence="12">
    <location>
        <begin position="157"/>
        <end position="177"/>
    </location>
</feature>
<evidence type="ECO:0000256" key="6">
    <source>
        <dbReference type="ARBA" id="ARBA00022989"/>
    </source>
</evidence>
<dbReference type="OrthoDB" id="9814523at2"/>
<evidence type="ECO:0000256" key="12">
    <source>
        <dbReference type="SAM" id="Phobius"/>
    </source>
</evidence>
<feature type="transmembrane region" description="Helical" evidence="12">
    <location>
        <begin position="435"/>
        <end position="457"/>
    </location>
</feature>
<dbReference type="GO" id="GO:0015293">
    <property type="term" value="F:symporter activity"/>
    <property type="evidence" value="ECO:0007669"/>
    <property type="project" value="UniProtKB-KW"/>
</dbReference>
<evidence type="ECO:0000256" key="8">
    <source>
        <dbReference type="ARBA" id="ARBA00023136"/>
    </source>
</evidence>
<keyword evidence="8 12" id="KW-0472">Membrane</keyword>
<feature type="transmembrane region" description="Helical" evidence="12">
    <location>
        <begin position="360"/>
        <end position="380"/>
    </location>
</feature>
<dbReference type="eggNOG" id="COG0591">
    <property type="taxonomic scope" value="Bacteria"/>
</dbReference>
<comment type="similarity">
    <text evidence="2 10">Belongs to the sodium:solute symporter (SSF) (TC 2.A.21) family.</text>
</comment>
<dbReference type="CDD" id="cd10322">
    <property type="entry name" value="SLC5sbd"/>
    <property type="match status" value="1"/>
</dbReference>
<dbReference type="Pfam" id="PF00474">
    <property type="entry name" value="SSF"/>
    <property type="match status" value="1"/>
</dbReference>
<sequence length="496" mass="52909">MNNMSFLIWFAIYACAMITLGWYVSRHQKNGDDFLLGGRSMPLILTLGSTVGTMVGTGSSVGAVGFGYTNGWAGMLYGLGGAIGILLVAWLFAPVRKMRFMTMSEEISYYTGGSKIIKNVVAILIFIASIGWLGAHILGGGLYLAWASGIDINTAKIIIAAAFIVYVGIGGYSAVVWIDTVQSLILFIGFILMAVLAVHHVGGWSHIQQAVDPAAQSLFAVDKLGILPAFSLAMVIGVGVLATPSYRQRIYSAKSVATVRKSFVITGLLYLGFSFLPAIIGMAAYTMNPGLDNSGFAFLFATQVLPPMLAMLVLIAGMSANMSSGSSDAIAAVSIVLRDLYTLITGHMPAPEKAIRMSRIFLVLVIGLALLFALTSNDIISYITKMISMIMSGMFICSILGRFWTRFNWQGALAALLGGAGTSMILLANESWMSFWGNPCVPSVLASLVLSVVVTLVTPASKMSREEALEMITRERENQPEAVPVPLGKRATGGAR</sequence>
<keyword evidence="9" id="KW-0406">Ion transport</keyword>
<evidence type="ECO:0000256" key="11">
    <source>
        <dbReference type="SAM" id="MobiDB-lite"/>
    </source>
</evidence>
<dbReference type="InterPro" id="IPR001734">
    <property type="entry name" value="Na/solute_symporter"/>
</dbReference>
<evidence type="ECO:0000256" key="5">
    <source>
        <dbReference type="ARBA" id="ARBA00022847"/>
    </source>
</evidence>
<dbReference type="GO" id="GO:0005886">
    <property type="term" value="C:plasma membrane"/>
    <property type="evidence" value="ECO:0007669"/>
    <property type="project" value="TreeGrafter"/>
</dbReference>
<feature type="region of interest" description="Disordered" evidence="11">
    <location>
        <begin position="476"/>
        <end position="496"/>
    </location>
</feature>
<feature type="transmembrane region" description="Helical" evidence="12">
    <location>
        <begin position="116"/>
        <end position="145"/>
    </location>
</feature>
<keyword evidence="7" id="KW-0915">Sodium</keyword>